<proteinExistence type="predicted"/>
<dbReference type="EMBL" id="JAPDPJ010000040">
    <property type="protein sequence ID" value="MCW3787933.1"/>
    <property type="molecule type" value="Genomic_DNA"/>
</dbReference>
<gene>
    <name evidence="2" type="ORF">OM075_15765</name>
</gene>
<protein>
    <recommendedName>
        <fullName evidence="4">Transposase</fullName>
    </recommendedName>
</protein>
<evidence type="ECO:0000313" key="2">
    <source>
        <dbReference type="EMBL" id="MCW3787933.1"/>
    </source>
</evidence>
<feature type="region of interest" description="Disordered" evidence="1">
    <location>
        <begin position="192"/>
        <end position="211"/>
    </location>
</feature>
<evidence type="ECO:0000256" key="1">
    <source>
        <dbReference type="SAM" id="MobiDB-lite"/>
    </source>
</evidence>
<evidence type="ECO:0008006" key="4">
    <source>
        <dbReference type="Google" id="ProtNLM"/>
    </source>
</evidence>
<dbReference type="AlphaFoldDB" id="A0AAE3SFZ3"/>
<accession>A0AAE3SFZ3</accession>
<name>A0AAE3SFZ3_9BACT</name>
<dbReference type="Proteomes" id="UP001209229">
    <property type="component" value="Unassembled WGS sequence"/>
</dbReference>
<dbReference type="RefSeq" id="WP_301191497.1">
    <property type="nucleotide sequence ID" value="NZ_JAPDPJ010000040.1"/>
</dbReference>
<organism evidence="2 3">
    <name type="scientific">Plebeiibacterium sediminum</name>
    <dbReference type="NCBI Taxonomy" id="2992112"/>
    <lineage>
        <taxon>Bacteria</taxon>
        <taxon>Pseudomonadati</taxon>
        <taxon>Bacteroidota</taxon>
        <taxon>Bacteroidia</taxon>
        <taxon>Marinilabiliales</taxon>
        <taxon>Marinilabiliaceae</taxon>
        <taxon>Plebeiibacterium</taxon>
    </lineage>
</organism>
<comment type="caution">
    <text evidence="2">The sequence shown here is derived from an EMBL/GenBank/DDBJ whole genome shotgun (WGS) entry which is preliminary data.</text>
</comment>
<keyword evidence="3" id="KW-1185">Reference proteome</keyword>
<evidence type="ECO:0000313" key="3">
    <source>
        <dbReference type="Proteomes" id="UP001209229"/>
    </source>
</evidence>
<reference evidence="2" key="1">
    <citation type="submission" date="2022-10" db="EMBL/GenBank/DDBJ databases">
        <authorList>
            <person name="Yu W.X."/>
        </authorList>
    </citation>
    <scope>NUCLEOTIDE SEQUENCE</scope>
    <source>
        <strain evidence="2">AAT</strain>
    </source>
</reference>
<sequence length="211" mass="24566">MLQNKSTKVFSETNSFFSSTEKGIYRIMELYRTLNLHRLQLGQQEMPQSTFRKGDILLGLLLFPIYSISNVYSYSTSHLSKTIEAQKNTFYRFKNDFNINWRSVVFKCNKVLLGKIEECADNNTTSLKCLVFDDTDFEKSTYKTEHISKIWSHVNHCRFFGFKGLFLGLWDGKSFFALDFSLHKENGKNKKKPFGLTAKQRQKVSLRASTS</sequence>